<name>M4BZ08_HYAAE</name>
<dbReference type="HOGENOM" id="CLU_3091391_0_0_1"/>
<proteinExistence type="predicted"/>
<accession>M4BZ08</accession>
<keyword evidence="3" id="KW-1185">Reference proteome</keyword>
<dbReference type="EnsemblProtists" id="HpaT811831">
    <property type="protein sequence ID" value="HpaP811831"/>
    <property type="gene ID" value="HpaG811831"/>
</dbReference>
<dbReference type="VEuPathDB" id="FungiDB:HpaG811831"/>
<reference evidence="3" key="1">
    <citation type="journal article" date="2010" name="Science">
        <title>Signatures of adaptation to obligate biotrophy in the Hyaloperonospora arabidopsidis genome.</title>
        <authorList>
            <person name="Baxter L."/>
            <person name="Tripathy S."/>
            <person name="Ishaque N."/>
            <person name="Boot N."/>
            <person name="Cabral A."/>
            <person name="Kemen E."/>
            <person name="Thines M."/>
            <person name="Ah-Fong A."/>
            <person name="Anderson R."/>
            <person name="Badejoko W."/>
            <person name="Bittner-Eddy P."/>
            <person name="Boore J.L."/>
            <person name="Chibucos M.C."/>
            <person name="Coates M."/>
            <person name="Dehal P."/>
            <person name="Delehaunty K."/>
            <person name="Dong S."/>
            <person name="Downton P."/>
            <person name="Dumas B."/>
            <person name="Fabro G."/>
            <person name="Fronick C."/>
            <person name="Fuerstenberg S.I."/>
            <person name="Fulton L."/>
            <person name="Gaulin E."/>
            <person name="Govers F."/>
            <person name="Hughes L."/>
            <person name="Humphray S."/>
            <person name="Jiang R.H."/>
            <person name="Judelson H."/>
            <person name="Kamoun S."/>
            <person name="Kyung K."/>
            <person name="Meijer H."/>
            <person name="Minx P."/>
            <person name="Morris P."/>
            <person name="Nelson J."/>
            <person name="Phuntumart V."/>
            <person name="Qutob D."/>
            <person name="Rehmany A."/>
            <person name="Rougon-Cardoso A."/>
            <person name="Ryden P."/>
            <person name="Torto-Alalibo T."/>
            <person name="Studholme D."/>
            <person name="Wang Y."/>
            <person name="Win J."/>
            <person name="Wood J."/>
            <person name="Clifton S.W."/>
            <person name="Rogers J."/>
            <person name="Van den Ackerveken G."/>
            <person name="Jones J.D."/>
            <person name="McDowell J.M."/>
            <person name="Beynon J."/>
            <person name="Tyler B.M."/>
        </authorList>
    </citation>
    <scope>NUCLEOTIDE SEQUENCE [LARGE SCALE GENOMIC DNA]</scope>
    <source>
        <strain evidence="3">Emoy2</strain>
    </source>
</reference>
<dbReference type="InParanoid" id="M4BZ08"/>
<evidence type="ECO:0000256" key="1">
    <source>
        <dbReference type="SAM" id="MobiDB-lite"/>
    </source>
</evidence>
<protein>
    <submittedName>
        <fullName evidence="2">Uncharacterized protein</fullName>
    </submittedName>
</protein>
<evidence type="ECO:0000313" key="2">
    <source>
        <dbReference type="EnsemblProtists" id="HpaP811831"/>
    </source>
</evidence>
<reference evidence="2" key="2">
    <citation type="submission" date="2015-06" db="UniProtKB">
        <authorList>
            <consortium name="EnsemblProtists"/>
        </authorList>
    </citation>
    <scope>IDENTIFICATION</scope>
    <source>
        <strain evidence="2">Emoy2</strain>
    </source>
</reference>
<feature type="region of interest" description="Disordered" evidence="1">
    <location>
        <begin position="32"/>
        <end position="52"/>
    </location>
</feature>
<dbReference type="Proteomes" id="UP000011713">
    <property type="component" value="Unassembled WGS sequence"/>
</dbReference>
<organism evidence="2 3">
    <name type="scientific">Hyaloperonospora arabidopsidis (strain Emoy2)</name>
    <name type="common">Downy mildew agent</name>
    <name type="synonym">Peronospora arabidopsidis</name>
    <dbReference type="NCBI Taxonomy" id="559515"/>
    <lineage>
        <taxon>Eukaryota</taxon>
        <taxon>Sar</taxon>
        <taxon>Stramenopiles</taxon>
        <taxon>Oomycota</taxon>
        <taxon>Peronosporomycetes</taxon>
        <taxon>Peronosporales</taxon>
        <taxon>Peronosporaceae</taxon>
        <taxon>Hyaloperonospora</taxon>
    </lineage>
</organism>
<sequence>MTNLILAFGPLAKGKTRCILYLVHELLGLTMSSSPSRSSTRSITARLTRSGR</sequence>
<dbReference type="AlphaFoldDB" id="M4BZ08"/>
<evidence type="ECO:0000313" key="3">
    <source>
        <dbReference type="Proteomes" id="UP000011713"/>
    </source>
</evidence>
<dbReference type="EMBL" id="JH598053">
    <property type="status" value="NOT_ANNOTATED_CDS"/>
    <property type="molecule type" value="Genomic_DNA"/>
</dbReference>